<gene>
    <name evidence="2" type="ORF">TIFTF001_006023</name>
</gene>
<dbReference type="EMBL" id="BTGU01000006">
    <property type="protein sequence ID" value="GMN36455.1"/>
    <property type="molecule type" value="Genomic_DNA"/>
</dbReference>
<feature type="compositionally biased region" description="Basic and acidic residues" evidence="1">
    <location>
        <begin position="1"/>
        <end position="12"/>
    </location>
</feature>
<accession>A0AA87ZNC7</accession>
<feature type="region of interest" description="Disordered" evidence="1">
    <location>
        <begin position="1"/>
        <end position="24"/>
    </location>
</feature>
<reference evidence="2" key="1">
    <citation type="submission" date="2023-07" db="EMBL/GenBank/DDBJ databases">
        <title>draft genome sequence of fig (Ficus carica).</title>
        <authorList>
            <person name="Takahashi T."/>
            <person name="Nishimura K."/>
        </authorList>
    </citation>
    <scope>NUCLEOTIDE SEQUENCE</scope>
</reference>
<dbReference type="AlphaFoldDB" id="A0AA87ZNC7"/>
<name>A0AA87ZNC7_FICCA</name>
<comment type="caution">
    <text evidence="2">The sequence shown here is derived from an EMBL/GenBank/DDBJ whole genome shotgun (WGS) entry which is preliminary data.</text>
</comment>
<dbReference type="Proteomes" id="UP001187192">
    <property type="component" value="Unassembled WGS sequence"/>
</dbReference>
<keyword evidence="3" id="KW-1185">Reference proteome</keyword>
<evidence type="ECO:0000313" key="2">
    <source>
        <dbReference type="EMBL" id="GMN36455.1"/>
    </source>
</evidence>
<proteinExistence type="predicted"/>
<protein>
    <submittedName>
        <fullName evidence="2">Uncharacterized protein</fullName>
    </submittedName>
</protein>
<evidence type="ECO:0000313" key="3">
    <source>
        <dbReference type="Proteomes" id="UP001187192"/>
    </source>
</evidence>
<evidence type="ECO:0000256" key="1">
    <source>
        <dbReference type="SAM" id="MobiDB-lite"/>
    </source>
</evidence>
<sequence length="101" mass="11157">MDRTNSTEEKRGSPVTRSGSPPFSLVAPVVDETPWVLWPQRPLITMIIVISEADILQNLQLFVVAARPALHGMAIGDYNCWCRVQSNLPGLVGKELKTCKP</sequence>
<organism evidence="2 3">
    <name type="scientific">Ficus carica</name>
    <name type="common">Common fig</name>
    <dbReference type="NCBI Taxonomy" id="3494"/>
    <lineage>
        <taxon>Eukaryota</taxon>
        <taxon>Viridiplantae</taxon>
        <taxon>Streptophyta</taxon>
        <taxon>Embryophyta</taxon>
        <taxon>Tracheophyta</taxon>
        <taxon>Spermatophyta</taxon>
        <taxon>Magnoliopsida</taxon>
        <taxon>eudicotyledons</taxon>
        <taxon>Gunneridae</taxon>
        <taxon>Pentapetalae</taxon>
        <taxon>rosids</taxon>
        <taxon>fabids</taxon>
        <taxon>Rosales</taxon>
        <taxon>Moraceae</taxon>
        <taxon>Ficeae</taxon>
        <taxon>Ficus</taxon>
    </lineage>
</organism>